<protein>
    <recommendedName>
        <fullName evidence="2">RING-type E3 ubiquitin transferase</fullName>
        <ecNumber evidence="2">2.3.2.27</ecNumber>
    </recommendedName>
</protein>
<keyword evidence="7" id="KW-0862">Zinc</keyword>
<dbReference type="Proteomes" id="UP001497480">
    <property type="component" value="Unassembled WGS sequence"/>
</dbReference>
<dbReference type="Pfam" id="PF13639">
    <property type="entry name" value="zf-RING_2"/>
    <property type="match status" value="1"/>
</dbReference>
<keyword evidence="12" id="KW-1185">Reference proteome</keyword>
<evidence type="ECO:0000313" key="12">
    <source>
        <dbReference type="Proteomes" id="UP001497480"/>
    </source>
</evidence>
<dbReference type="FunFam" id="3.30.40.10:FF:000022">
    <property type="entry name" value="E3 ubiquitin-protein ligase RING1-like"/>
    <property type="match status" value="1"/>
</dbReference>
<evidence type="ECO:0000256" key="2">
    <source>
        <dbReference type="ARBA" id="ARBA00012483"/>
    </source>
</evidence>
<dbReference type="EMBL" id="CAXHTB010000011">
    <property type="protein sequence ID" value="CAL0315725.1"/>
    <property type="molecule type" value="Genomic_DNA"/>
</dbReference>
<comment type="catalytic activity">
    <reaction evidence="1">
        <text>S-ubiquitinyl-[E2 ubiquitin-conjugating enzyme]-L-cysteine + [acceptor protein]-L-lysine = [E2 ubiquitin-conjugating enzyme]-L-cysteine + N(6)-ubiquitinyl-[acceptor protein]-L-lysine.</text>
        <dbReference type="EC" id="2.3.2.27"/>
    </reaction>
</comment>
<evidence type="ECO:0000256" key="6">
    <source>
        <dbReference type="ARBA" id="ARBA00022786"/>
    </source>
</evidence>
<organism evidence="11 12">
    <name type="scientific">Lupinus luteus</name>
    <name type="common">European yellow lupine</name>
    <dbReference type="NCBI Taxonomy" id="3873"/>
    <lineage>
        <taxon>Eukaryota</taxon>
        <taxon>Viridiplantae</taxon>
        <taxon>Streptophyta</taxon>
        <taxon>Embryophyta</taxon>
        <taxon>Tracheophyta</taxon>
        <taxon>Spermatophyta</taxon>
        <taxon>Magnoliopsida</taxon>
        <taxon>eudicotyledons</taxon>
        <taxon>Gunneridae</taxon>
        <taxon>Pentapetalae</taxon>
        <taxon>rosids</taxon>
        <taxon>fabids</taxon>
        <taxon>Fabales</taxon>
        <taxon>Fabaceae</taxon>
        <taxon>Papilionoideae</taxon>
        <taxon>50 kb inversion clade</taxon>
        <taxon>genistoids sensu lato</taxon>
        <taxon>core genistoids</taxon>
        <taxon>Genisteae</taxon>
        <taxon>Lupinus</taxon>
    </lineage>
</organism>
<dbReference type="InterPro" id="IPR010543">
    <property type="entry name" value="DUF1117"/>
</dbReference>
<feature type="region of interest" description="Disordered" evidence="9">
    <location>
        <begin position="138"/>
        <end position="162"/>
    </location>
</feature>
<dbReference type="AlphaFoldDB" id="A0AAV1X229"/>
<dbReference type="GO" id="GO:0008270">
    <property type="term" value="F:zinc ion binding"/>
    <property type="evidence" value="ECO:0007669"/>
    <property type="project" value="UniProtKB-KW"/>
</dbReference>
<keyword evidence="6" id="KW-0833">Ubl conjugation pathway</keyword>
<comment type="caution">
    <text evidence="11">The sequence shown here is derived from an EMBL/GenBank/DDBJ whole genome shotgun (WGS) entry which is preliminary data.</text>
</comment>
<keyword evidence="4" id="KW-0479">Metal-binding</keyword>
<proteinExistence type="predicted"/>
<evidence type="ECO:0000313" key="11">
    <source>
        <dbReference type="EMBL" id="CAL0315725.1"/>
    </source>
</evidence>
<dbReference type="GO" id="GO:0016567">
    <property type="term" value="P:protein ubiquitination"/>
    <property type="evidence" value="ECO:0007669"/>
    <property type="project" value="TreeGrafter"/>
</dbReference>
<dbReference type="Gene3D" id="3.30.40.10">
    <property type="entry name" value="Zinc/RING finger domain, C3HC4 (zinc finger)"/>
    <property type="match status" value="1"/>
</dbReference>
<keyword evidence="5 8" id="KW-0863">Zinc-finger</keyword>
<dbReference type="Pfam" id="PF06547">
    <property type="entry name" value="DUF1117"/>
    <property type="match status" value="1"/>
</dbReference>
<evidence type="ECO:0000256" key="9">
    <source>
        <dbReference type="SAM" id="MobiDB-lite"/>
    </source>
</evidence>
<feature type="domain" description="RING-type" evidence="10">
    <location>
        <begin position="181"/>
        <end position="222"/>
    </location>
</feature>
<dbReference type="SMART" id="SM00184">
    <property type="entry name" value="RING"/>
    <property type="match status" value="1"/>
</dbReference>
<dbReference type="SUPFAM" id="SSF57850">
    <property type="entry name" value="RING/U-box"/>
    <property type="match status" value="1"/>
</dbReference>
<dbReference type="GO" id="GO:0005737">
    <property type="term" value="C:cytoplasm"/>
    <property type="evidence" value="ECO:0007669"/>
    <property type="project" value="TreeGrafter"/>
</dbReference>
<dbReference type="PANTHER" id="PTHR15710">
    <property type="entry name" value="E3 UBIQUITIN-PROTEIN LIGASE PRAJA"/>
    <property type="match status" value="1"/>
</dbReference>
<dbReference type="CDD" id="cd16669">
    <property type="entry name" value="RING-H2_RNF181"/>
    <property type="match status" value="1"/>
</dbReference>
<evidence type="ECO:0000259" key="10">
    <source>
        <dbReference type="PROSITE" id="PS50089"/>
    </source>
</evidence>
<dbReference type="GO" id="GO:0061630">
    <property type="term" value="F:ubiquitin protein ligase activity"/>
    <property type="evidence" value="ECO:0007669"/>
    <property type="project" value="UniProtKB-EC"/>
</dbReference>
<evidence type="ECO:0000256" key="5">
    <source>
        <dbReference type="ARBA" id="ARBA00022771"/>
    </source>
</evidence>
<evidence type="ECO:0000256" key="3">
    <source>
        <dbReference type="ARBA" id="ARBA00022679"/>
    </source>
</evidence>
<dbReference type="InterPro" id="IPR013083">
    <property type="entry name" value="Znf_RING/FYVE/PHD"/>
</dbReference>
<evidence type="ECO:0000256" key="8">
    <source>
        <dbReference type="PROSITE-ProRule" id="PRU00175"/>
    </source>
</evidence>
<accession>A0AAV1X229</accession>
<dbReference type="PANTHER" id="PTHR15710:SF217">
    <property type="entry name" value="E3 UBIQUITIN-PROTEIN LIGASE RDUF2"/>
    <property type="match status" value="1"/>
</dbReference>
<evidence type="ECO:0000256" key="7">
    <source>
        <dbReference type="ARBA" id="ARBA00022833"/>
    </source>
</evidence>
<evidence type="ECO:0000256" key="1">
    <source>
        <dbReference type="ARBA" id="ARBA00000900"/>
    </source>
</evidence>
<dbReference type="PROSITE" id="PS50089">
    <property type="entry name" value="ZF_RING_2"/>
    <property type="match status" value="1"/>
</dbReference>
<dbReference type="EC" id="2.3.2.27" evidence="2"/>
<name>A0AAV1X229_LUPLU</name>
<sequence length="375" mass="43053">MCLTNIRRFVRLWRNDMVRCPDCDSGFLEEIQRPMQSVHVENRIPRHPNSRHSHHRRHCINFVHERSSFNPVIMLRGNAGYSQGSTSRQREETTRRDFELFYGDGVGSGLRRPLPPTMSGFILDSGFDRVLEQLSQVEGNNVSGGERQEEESRHRPASKHAVDSLPEVEIDHKHLIMDSHCAVCKEPFQLGYSAKEIPCKHIYHSECILPWLALRNSCPVCRHELPSDDDHQVENERAARAIGQEENTGLTIWRLRGGGYAVGRFYGGRSGDDDERELPLVYTEMDDGLNNFVGEPRRISWTVSPPRGRDRNNGKFRRMFGNLFSCFKNNDGGVRVQHSNSIIQDSIPLRSDTSNPSLRSRRTWSMDVNSGMRAW</sequence>
<keyword evidence="3" id="KW-0808">Transferase</keyword>
<evidence type="ECO:0000256" key="4">
    <source>
        <dbReference type="ARBA" id="ARBA00022723"/>
    </source>
</evidence>
<reference evidence="11 12" key="1">
    <citation type="submission" date="2024-03" db="EMBL/GenBank/DDBJ databases">
        <authorList>
            <person name="Martinez-Hernandez J."/>
        </authorList>
    </citation>
    <scope>NUCLEOTIDE SEQUENCE [LARGE SCALE GENOMIC DNA]</scope>
</reference>
<gene>
    <name evidence="11" type="ORF">LLUT_LOCUS16785</name>
</gene>
<dbReference type="InterPro" id="IPR001841">
    <property type="entry name" value="Znf_RING"/>
</dbReference>